<feature type="transmembrane region" description="Helical" evidence="6">
    <location>
        <begin position="406"/>
        <end position="422"/>
    </location>
</feature>
<feature type="transmembrane region" description="Helical" evidence="6">
    <location>
        <begin position="428"/>
        <end position="444"/>
    </location>
</feature>
<feature type="transmembrane region" description="Helical" evidence="6">
    <location>
        <begin position="237"/>
        <end position="260"/>
    </location>
</feature>
<keyword evidence="7" id="KW-0732">Signal</keyword>
<proteinExistence type="predicted"/>
<dbReference type="PROSITE" id="PS50850">
    <property type="entry name" value="MFS"/>
    <property type="match status" value="1"/>
</dbReference>
<keyword evidence="3 6" id="KW-1133">Transmembrane helix</keyword>
<feature type="domain" description="Major facilitator superfamily (MFS) profile" evidence="8">
    <location>
        <begin position="78"/>
        <end position="525"/>
    </location>
</feature>
<dbReference type="InterPro" id="IPR020846">
    <property type="entry name" value="MFS_dom"/>
</dbReference>
<evidence type="ECO:0000256" key="6">
    <source>
        <dbReference type="SAM" id="Phobius"/>
    </source>
</evidence>
<sequence>SRSTRFAWLLLRLALASPLCGISRAEHRCVSSAMSDIELDAPEDAPMLDEHQRQDEPLPSRPRIRAKPWQAKTPGTIVFLAATMKFCITSSGMLMLIAVYRLIEDAVCHAFYEDASPGFIEEMRCKGDEVQSRLAFLLGWFGLFNSIMTLLVAFPYGLLADRIGRKPTAVLAYGGTAVSFAFTPLMLGGMQAQVRGNPYLLMTGSLFLLFGGGVPVLLATLYAMAADVSTEKEKATSFLYLTFGATAGGLVGPLLAGVLMEKYGPWVPIYIVLAITPFMLSVFFFIPETLIVESKSHRKQDRPLLVELKQHISNGLGDLVHSVHMIKNVNIPLVLITFLFQSGRCTAYTSILAQYISKHFGWRLAETSLLLSPLGVLNLIVLVALPKLSQILMSPRFRFTIFGKDLFLTQASTLIIIFGALIEGFSHNVVLFLIGLSIGTFGAADSPLARATVSHYVDAEYTSRLYAFIGMVEVLGSFIGGPALAWFFDQGLRRKGIWTGLPWFYIALLCSIALVALLFVKPPKKSLHEEEAHNEGGGVNGSASEGHLHSP</sequence>
<evidence type="ECO:0000313" key="9">
    <source>
        <dbReference type="EMBL" id="KND93588.1"/>
    </source>
</evidence>
<evidence type="ECO:0000256" key="5">
    <source>
        <dbReference type="SAM" id="MobiDB-lite"/>
    </source>
</evidence>
<feature type="chain" id="PRO_5005545004" description="Major facilitator superfamily (MFS) profile domain-containing protein" evidence="7">
    <location>
        <begin position="26"/>
        <end position="551"/>
    </location>
</feature>
<dbReference type="Proteomes" id="UP000036947">
    <property type="component" value="Unassembled WGS sequence"/>
</dbReference>
<dbReference type="AlphaFoldDB" id="A0A0L0NHS8"/>
<evidence type="ECO:0000256" key="7">
    <source>
        <dbReference type="SAM" id="SignalP"/>
    </source>
</evidence>
<name>A0A0L0NHS8_TOLOC</name>
<keyword evidence="2 6" id="KW-0812">Transmembrane</keyword>
<dbReference type="InterPro" id="IPR036259">
    <property type="entry name" value="MFS_trans_sf"/>
</dbReference>
<dbReference type="EMBL" id="LFRF01000003">
    <property type="protein sequence ID" value="KND93588.1"/>
    <property type="molecule type" value="Genomic_DNA"/>
</dbReference>
<feature type="region of interest" description="Disordered" evidence="5">
    <location>
        <begin position="530"/>
        <end position="551"/>
    </location>
</feature>
<dbReference type="Gene3D" id="1.20.1250.20">
    <property type="entry name" value="MFS general substrate transporter like domains"/>
    <property type="match status" value="2"/>
</dbReference>
<protein>
    <recommendedName>
        <fullName evidence="8">Major facilitator superfamily (MFS) profile domain-containing protein</fullName>
    </recommendedName>
</protein>
<evidence type="ECO:0000256" key="2">
    <source>
        <dbReference type="ARBA" id="ARBA00022692"/>
    </source>
</evidence>
<feature type="signal peptide" evidence="7">
    <location>
        <begin position="1"/>
        <end position="25"/>
    </location>
</feature>
<comment type="subcellular location">
    <subcellularLocation>
        <location evidence="1">Membrane</location>
        <topology evidence="1">Multi-pass membrane protein</topology>
    </subcellularLocation>
</comment>
<dbReference type="OrthoDB" id="3026777at2759"/>
<evidence type="ECO:0000313" key="10">
    <source>
        <dbReference type="Proteomes" id="UP000036947"/>
    </source>
</evidence>
<accession>A0A0L0NHS8</accession>
<keyword evidence="10" id="KW-1185">Reference proteome</keyword>
<dbReference type="PANTHER" id="PTHR23507">
    <property type="entry name" value="ZGC:174356"/>
    <property type="match status" value="1"/>
</dbReference>
<feature type="transmembrane region" description="Helical" evidence="6">
    <location>
        <begin position="77"/>
        <end position="100"/>
    </location>
</feature>
<dbReference type="GO" id="GO:0016020">
    <property type="term" value="C:membrane"/>
    <property type="evidence" value="ECO:0007669"/>
    <property type="project" value="UniProtKB-SubCell"/>
</dbReference>
<evidence type="ECO:0000256" key="1">
    <source>
        <dbReference type="ARBA" id="ARBA00004141"/>
    </source>
</evidence>
<feature type="transmembrane region" description="Helical" evidence="6">
    <location>
        <begin position="134"/>
        <end position="158"/>
    </location>
</feature>
<dbReference type="GO" id="GO:0022857">
    <property type="term" value="F:transmembrane transporter activity"/>
    <property type="evidence" value="ECO:0007669"/>
    <property type="project" value="InterPro"/>
</dbReference>
<dbReference type="InterPro" id="IPR011701">
    <property type="entry name" value="MFS"/>
</dbReference>
<feature type="non-terminal residue" evidence="9">
    <location>
        <position position="1"/>
    </location>
</feature>
<evidence type="ECO:0000256" key="4">
    <source>
        <dbReference type="ARBA" id="ARBA00023136"/>
    </source>
</evidence>
<feature type="transmembrane region" description="Helical" evidence="6">
    <location>
        <begin position="170"/>
        <end position="187"/>
    </location>
</feature>
<feature type="transmembrane region" description="Helical" evidence="6">
    <location>
        <begin position="199"/>
        <end position="225"/>
    </location>
</feature>
<comment type="caution">
    <text evidence="9">The sequence shown here is derived from an EMBL/GenBank/DDBJ whole genome shotgun (WGS) entry which is preliminary data.</text>
</comment>
<reference evidence="9 10" key="1">
    <citation type="journal article" date="2015" name="BMC Genomics">
        <title>The genome of the truffle-parasite Tolypocladium ophioglossoides and the evolution of antifungal peptaibiotics.</title>
        <authorList>
            <person name="Quandt C.A."/>
            <person name="Bushley K.E."/>
            <person name="Spatafora J.W."/>
        </authorList>
    </citation>
    <scope>NUCLEOTIDE SEQUENCE [LARGE SCALE GENOMIC DNA]</scope>
    <source>
        <strain evidence="9 10">CBS 100239</strain>
    </source>
</reference>
<keyword evidence="4 6" id="KW-0472">Membrane</keyword>
<evidence type="ECO:0000256" key="3">
    <source>
        <dbReference type="ARBA" id="ARBA00022989"/>
    </source>
</evidence>
<feature type="transmembrane region" description="Helical" evidence="6">
    <location>
        <begin position="267"/>
        <end position="286"/>
    </location>
</feature>
<feature type="transmembrane region" description="Helical" evidence="6">
    <location>
        <begin position="465"/>
        <end position="488"/>
    </location>
</feature>
<organism evidence="9 10">
    <name type="scientific">Tolypocladium ophioglossoides (strain CBS 100239)</name>
    <name type="common">Snaketongue truffleclub</name>
    <name type="synonym">Elaphocordyceps ophioglossoides</name>
    <dbReference type="NCBI Taxonomy" id="1163406"/>
    <lineage>
        <taxon>Eukaryota</taxon>
        <taxon>Fungi</taxon>
        <taxon>Dikarya</taxon>
        <taxon>Ascomycota</taxon>
        <taxon>Pezizomycotina</taxon>
        <taxon>Sordariomycetes</taxon>
        <taxon>Hypocreomycetidae</taxon>
        <taxon>Hypocreales</taxon>
        <taxon>Ophiocordycipitaceae</taxon>
        <taxon>Tolypocladium</taxon>
    </lineage>
</organism>
<feature type="transmembrane region" description="Helical" evidence="6">
    <location>
        <begin position="367"/>
        <end position="385"/>
    </location>
</feature>
<feature type="transmembrane region" description="Helical" evidence="6">
    <location>
        <begin position="500"/>
        <end position="520"/>
    </location>
</feature>
<dbReference type="Pfam" id="PF07690">
    <property type="entry name" value="MFS_1"/>
    <property type="match status" value="1"/>
</dbReference>
<evidence type="ECO:0000259" key="8">
    <source>
        <dbReference type="PROSITE" id="PS50850"/>
    </source>
</evidence>
<dbReference type="PANTHER" id="PTHR23507:SF1">
    <property type="entry name" value="FI18259P1-RELATED"/>
    <property type="match status" value="1"/>
</dbReference>
<dbReference type="SUPFAM" id="SSF103473">
    <property type="entry name" value="MFS general substrate transporter"/>
    <property type="match status" value="1"/>
</dbReference>
<gene>
    <name evidence="9" type="ORF">TOPH_01530</name>
</gene>